<organism evidence="2 3">
    <name type="scientific">Babesia duncani</name>
    <dbReference type="NCBI Taxonomy" id="323732"/>
    <lineage>
        <taxon>Eukaryota</taxon>
        <taxon>Sar</taxon>
        <taxon>Alveolata</taxon>
        <taxon>Apicomplexa</taxon>
        <taxon>Aconoidasida</taxon>
        <taxon>Piroplasmida</taxon>
        <taxon>Babesiidae</taxon>
        <taxon>Babesia</taxon>
    </lineage>
</organism>
<accession>A0AAD9PJM4</accession>
<dbReference type="RefSeq" id="XP_067802441.1">
    <property type="nucleotide sequence ID" value="XM_067948290.1"/>
</dbReference>
<sequence>MRSCDGVRNLLESQLPREESPNDRVPASLVIKEIEQLANQNVSLYAENEKCDLEASADVTCDFSFDFSKLKGDSDSDTTLAADDVNVTDEDSPLPPELDEFMALLESCAKPFIHKV</sequence>
<feature type="region of interest" description="Disordered" evidence="1">
    <location>
        <begin position="1"/>
        <end position="24"/>
    </location>
</feature>
<keyword evidence="3" id="KW-1185">Reference proteome</keyword>
<proteinExistence type="predicted"/>
<gene>
    <name evidence="2" type="ORF">BdWA1_003275</name>
</gene>
<dbReference type="GeneID" id="94337572"/>
<protein>
    <submittedName>
        <fullName evidence="2">Uncharacterized protein</fullName>
    </submittedName>
</protein>
<evidence type="ECO:0000313" key="3">
    <source>
        <dbReference type="Proteomes" id="UP001214638"/>
    </source>
</evidence>
<evidence type="ECO:0000313" key="2">
    <source>
        <dbReference type="EMBL" id="KAK2195598.1"/>
    </source>
</evidence>
<dbReference type="KEGG" id="bdw:94337572"/>
<dbReference type="AlphaFoldDB" id="A0AAD9PJM4"/>
<dbReference type="Proteomes" id="UP001214638">
    <property type="component" value="Unassembled WGS sequence"/>
</dbReference>
<comment type="caution">
    <text evidence="2">The sequence shown here is derived from an EMBL/GenBank/DDBJ whole genome shotgun (WGS) entry which is preliminary data.</text>
</comment>
<name>A0AAD9PJM4_9APIC</name>
<reference evidence="2" key="1">
    <citation type="journal article" date="2023" name="Nat. Microbiol.">
        <title>Babesia duncani multi-omics identifies virulence factors and drug targets.</title>
        <authorList>
            <person name="Singh P."/>
            <person name="Lonardi S."/>
            <person name="Liang Q."/>
            <person name="Vydyam P."/>
            <person name="Khabirova E."/>
            <person name="Fang T."/>
            <person name="Gihaz S."/>
            <person name="Thekkiniath J."/>
            <person name="Munshi M."/>
            <person name="Abel S."/>
            <person name="Ciampossin L."/>
            <person name="Batugedara G."/>
            <person name="Gupta M."/>
            <person name="Lu X.M."/>
            <person name="Lenz T."/>
            <person name="Chakravarty S."/>
            <person name="Cornillot E."/>
            <person name="Hu Y."/>
            <person name="Ma W."/>
            <person name="Gonzalez L.M."/>
            <person name="Sanchez S."/>
            <person name="Estrada K."/>
            <person name="Sanchez-Flores A."/>
            <person name="Montero E."/>
            <person name="Harb O.S."/>
            <person name="Le Roch K.G."/>
            <person name="Mamoun C.B."/>
        </authorList>
    </citation>
    <scope>NUCLEOTIDE SEQUENCE</scope>
    <source>
        <strain evidence="2">WA1</strain>
    </source>
</reference>
<dbReference type="EMBL" id="JALLKP010000004">
    <property type="protein sequence ID" value="KAK2195598.1"/>
    <property type="molecule type" value="Genomic_DNA"/>
</dbReference>
<evidence type="ECO:0000256" key="1">
    <source>
        <dbReference type="SAM" id="MobiDB-lite"/>
    </source>
</evidence>